<proteinExistence type="predicted"/>
<dbReference type="InterPro" id="IPR036732">
    <property type="entry name" value="AFP_Neu5c_C_sf"/>
</dbReference>
<dbReference type="Gene3D" id="3.90.1210.10">
    <property type="entry name" value="Antifreeze-like/N-acetylneuraminic acid synthase C-terminal domain"/>
    <property type="match status" value="1"/>
</dbReference>
<dbReference type="EMBL" id="CAJNBJ010000021">
    <property type="protein sequence ID" value="CAE6801909.1"/>
    <property type="molecule type" value="Genomic_DNA"/>
</dbReference>
<dbReference type="SUPFAM" id="SSF51269">
    <property type="entry name" value="AFP III-like domain"/>
    <property type="match status" value="1"/>
</dbReference>
<gene>
    <name evidence="2" type="ORF">NSPZN2_80105</name>
</gene>
<name>A0ABM8SCU9_9BACT</name>
<dbReference type="PANTHER" id="PTHR42966:SF1">
    <property type="entry name" value="SIALIC ACID SYNTHASE"/>
    <property type="match status" value="1"/>
</dbReference>
<dbReference type="InterPro" id="IPR051690">
    <property type="entry name" value="PseI-like"/>
</dbReference>
<dbReference type="SMART" id="SM00858">
    <property type="entry name" value="SAF"/>
    <property type="match status" value="1"/>
</dbReference>
<evidence type="ECO:0000259" key="1">
    <source>
        <dbReference type="PROSITE" id="PS50844"/>
    </source>
</evidence>
<dbReference type="InterPro" id="IPR006190">
    <property type="entry name" value="SAF_AFP_Neu5Ac"/>
</dbReference>
<reference evidence="2 3" key="1">
    <citation type="submission" date="2021-02" db="EMBL/GenBank/DDBJ databases">
        <authorList>
            <person name="Han P."/>
        </authorList>
    </citation>
    <scope>NUCLEOTIDE SEQUENCE [LARGE SCALE GENOMIC DNA]</scope>
    <source>
        <strain evidence="2">Candidatus Nitrospira sp. ZN2</strain>
    </source>
</reference>
<comment type="caution">
    <text evidence="2">The sequence shown here is derived from an EMBL/GenBank/DDBJ whole genome shotgun (WGS) entry which is preliminary data.</text>
</comment>
<dbReference type="InterPro" id="IPR013132">
    <property type="entry name" value="PseI/NeuA/B-like_N"/>
</dbReference>
<dbReference type="PROSITE" id="PS50844">
    <property type="entry name" value="AFP_LIKE"/>
    <property type="match status" value="1"/>
</dbReference>
<dbReference type="Pfam" id="PF03102">
    <property type="entry name" value="NeuB"/>
    <property type="match status" value="1"/>
</dbReference>
<accession>A0ABM8SCU9</accession>
<organism evidence="2 3">
    <name type="scientific">Nitrospira defluvii</name>
    <dbReference type="NCBI Taxonomy" id="330214"/>
    <lineage>
        <taxon>Bacteria</taxon>
        <taxon>Pseudomonadati</taxon>
        <taxon>Nitrospirota</taxon>
        <taxon>Nitrospiria</taxon>
        <taxon>Nitrospirales</taxon>
        <taxon>Nitrospiraceae</taxon>
        <taxon>Nitrospira</taxon>
    </lineage>
</organism>
<sequence length="348" mass="38194">MAEIASIPIGPYRIGPDHAPLVIAEAAVNHQGDFETAKRMVYIAHAMGAHIIKFQIHVLDNEMLRETPQSANFAEPLYVTLDKTNLSVDQHRELKRLCESLGILYLCTPFSRIGADILDELGVVAYKTGSGELTNLPLIEHIGRKGKPMIVSTGMCTIEEVGETVALLRALKTPFALTHCVSAYPTPYERVNLGMIARYRELFSVPVGLSDHSRGIYTGIGAAALGACVIEKHFTLDRQQPGPDHPVSIEPDELSELVKGVDAVFRGRGADRQIFPEEREIVAWARESVVSEVAIPRGSVITEKMVWVKRPSPGPGVVAAKDLRKVIGKVAQVDIPKDSQIRWEQLNA</sequence>
<protein>
    <submittedName>
        <fullName evidence="2">Polyhydroxyalkanoate biosynthesis repressor PhaR</fullName>
    </submittedName>
</protein>
<dbReference type="InterPro" id="IPR057736">
    <property type="entry name" value="SAF_PseI/NeuA/NeuB"/>
</dbReference>
<dbReference type="Proteomes" id="UP000675880">
    <property type="component" value="Unassembled WGS sequence"/>
</dbReference>
<keyword evidence="3" id="KW-1185">Reference proteome</keyword>
<dbReference type="Pfam" id="PF08666">
    <property type="entry name" value="SAF"/>
    <property type="match status" value="1"/>
</dbReference>
<dbReference type="CDD" id="cd11615">
    <property type="entry name" value="SAF_NeuB_like"/>
    <property type="match status" value="1"/>
</dbReference>
<evidence type="ECO:0000313" key="2">
    <source>
        <dbReference type="EMBL" id="CAE6801909.1"/>
    </source>
</evidence>
<feature type="domain" description="AFP-like" evidence="1">
    <location>
        <begin position="288"/>
        <end position="348"/>
    </location>
</feature>
<dbReference type="PANTHER" id="PTHR42966">
    <property type="entry name" value="N-ACETYLNEURAMINATE SYNTHASE"/>
    <property type="match status" value="1"/>
</dbReference>
<evidence type="ECO:0000313" key="3">
    <source>
        <dbReference type="Proteomes" id="UP000675880"/>
    </source>
</evidence>
<dbReference type="InterPro" id="IPR013785">
    <property type="entry name" value="Aldolase_TIM"/>
</dbReference>
<dbReference type="RefSeq" id="WP_213044265.1">
    <property type="nucleotide sequence ID" value="NZ_CAJNBJ010000021.1"/>
</dbReference>
<dbReference type="SUPFAM" id="SSF51569">
    <property type="entry name" value="Aldolase"/>
    <property type="match status" value="1"/>
</dbReference>
<dbReference type="InterPro" id="IPR013974">
    <property type="entry name" value="SAF"/>
</dbReference>
<dbReference type="Gene3D" id="3.20.20.70">
    <property type="entry name" value="Aldolase class I"/>
    <property type="match status" value="1"/>
</dbReference>